<keyword evidence="1" id="KW-1133">Transmembrane helix</keyword>
<sequence length="29" mass="3170">MKSLAYYSSALVGALIAALLVTYLFFMVI</sequence>
<dbReference type="EMBL" id="PP777464">
    <property type="protein sequence ID" value="XBS49104.1"/>
    <property type="molecule type" value="Genomic_DNA"/>
</dbReference>
<feature type="transmembrane region" description="Helical" evidence="1">
    <location>
        <begin position="6"/>
        <end position="26"/>
    </location>
</feature>
<protein>
    <submittedName>
        <fullName evidence="2">Uncharacterized protein</fullName>
    </submittedName>
</protein>
<evidence type="ECO:0000313" key="2">
    <source>
        <dbReference type="EMBL" id="XBS49104.1"/>
    </source>
</evidence>
<name>A0AAU7PG66_9CAUD</name>
<reference evidence="2" key="1">
    <citation type="submission" date="2024-05" db="EMBL/GenBank/DDBJ databases">
        <authorList>
            <person name="Badawy S."/>
            <person name="Skurnik M."/>
        </authorList>
    </citation>
    <scope>NUCLEOTIDE SEQUENCE</scope>
</reference>
<evidence type="ECO:0000256" key="1">
    <source>
        <dbReference type="SAM" id="Phobius"/>
    </source>
</evidence>
<accession>A0AAU7PG66</accession>
<keyword evidence="1" id="KW-0472">Membrane</keyword>
<proteinExistence type="predicted"/>
<keyword evidence="1" id="KW-0812">Transmembrane</keyword>
<organism evidence="2">
    <name type="scientific">Escherichia phage fEgEco12</name>
    <dbReference type="NCBI Taxonomy" id="3158837"/>
    <lineage>
        <taxon>Viruses</taxon>
        <taxon>Duplodnaviria</taxon>
        <taxon>Heunggongvirae</taxon>
        <taxon>Uroviricota</taxon>
        <taxon>Caudoviricetes</taxon>
    </lineage>
</organism>
<dbReference type="EMBL" id="PP777464">
    <property type="protein sequence ID" value="XBS49718.1"/>
    <property type="molecule type" value="Genomic_DNA"/>
</dbReference>